<name>E7RT39_9BACT</name>
<dbReference type="PROSITE" id="PS51257">
    <property type="entry name" value="PROKAR_LIPOPROTEIN"/>
    <property type="match status" value="1"/>
</dbReference>
<keyword evidence="1" id="KW-0812">Transmembrane</keyword>
<evidence type="ECO:0000313" key="3">
    <source>
        <dbReference type="Proteomes" id="UP000005580"/>
    </source>
</evidence>
<feature type="transmembrane region" description="Helical" evidence="1">
    <location>
        <begin position="58"/>
        <end position="76"/>
    </location>
</feature>
<dbReference type="STRING" id="28134.SAMN05444288_0873"/>
<dbReference type="RefSeq" id="WP_004370703.1">
    <property type="nucleotide sequence ID" value="NZ_GL833119.1"/>
</dbReference>
<dbReference type="Proteomes" id="UP000005580">
    <property type="component" value="Unassembled WGS sequence"/>
</dbReference>
<dbReference type="HOGENOM" id="CLU_132526_1_0_10"/>
<dbReference type="eggNOG" id="ENOG503333M">
    <property type="taxonomic scope" value="Bacteria"/>
</dbReference>
<keyword evidence="1" id="KW-0472">Membrane</keyword>
<keyword evidence="3" id="KW-1185">Reference proteome</keyword>
<dbReference type="EMBL" id="AEPE02000006">
    <property type="protein sequence ID" value="EFZ36390.1"/>
    <property type="molecule type" value="Genomic_DNA"/>
</dbReference>
<dbReference type="InterPro" id="IPR025635">
    <property type="entry name" value="DUF4293"/>
</dbReference>
<dbReference type="Pfam" id="PF14126">
    <property type="entry name" value="DUF4293"/>
    <property type="match status" value="1"/>
</dbReference>
<evidence type="ECO:0008006" key="4">
    <source>
        <dbReference type="Google" id="ProtNLM"/>
    </source>
</evidence>
<evidence type="ECO:0000256" key="1">
    <source>
        <dbReference type="SAM" id="Phobius"/>
    </source>
</evidence>
<proteinExistence type="predicted"/>
<accession>E7RT39</accession>
<organism evidence="2 3">
    <name type="scientific">Hoylesella oralis ATCC 33269</name>
    <dbReference type="NCBI Taxonomy" id="873533"/>
    <lineage>
        <taxon>Bacteria</taxon>
        <taxon>Pseudomonadati</taxon>
        <taxon>Bacteroidota</taxon>
        <taxon>Bacteroidia</taxon>
        <taxon>Bacteroidales</taxon>
        <taxon>Prevotellaceae</taxon>
        <taxon>Hoylesella</taxon>
    </lineage>
</organism>
<evidence type="ECO:0000313" key="2">
    <source>
        <dbReference type="EMBL" id="EFZ36390.1"/>
    </source>
</evidence>
<reference evidence="2" key="1">
    <citation type="submission" date="2011-01" db="EMBL/GenBank/DDBJ databases">
        <authorList>
            <person name="Muzny D."/>
            <person name="Qin X."/>
            <person name="Buhay C."/>
            <person name="Dugan-Rocha S."/>
            <person name="Ding Y."/>
            <person name="Chen G."/>
            <person name="Hawes A."/>
            <person name="Holder M."/>
            <person name="Jhangiani S."/>
            <person name="Johnson A."/>
            <person name="Khan Z."/>
            <person name="Li Z."/>
            <person name="Liu W."/>
            <person name="Liu X."/>
            <person name="Perez L."/>
            <person name="Shen H."/>
            <person name="Wang Q."/>
            <person name="Watt J."/>
            <person name="Xi L."/>
            <person name="Xin Y."/>
            <person name="Zhou J."/>
            <person name="Deng J."/>
            <person name="Jiang H."/>
            <person name="Liu Y."/>
            <person name="Qu J."/>
            <person name="Song X.-Z."/>
            <person name="Zhang L."/>
            <person name="Villasana D."/>
            <person name="Johnson A."/>
            <person name="Liu J."/>
            <person name="Liyanage D."/>
            <person name="Lorensuhewa L."/>
            <person name="Robinson T."/>
            <person name="Song A."/>
            <person name="Song B.-B."/>
            <person name="Dinh H."/>
            <person name="Thornton R."/>
            <person name="Coyle M."/>
            <person name="Francisco L."/>
            <person name="Jackson L."/>
            <person name="Javaid M."/>
            <person name="Korchina V."/>
            <person name="Kovar C."/>
            <person name="Mata R."/>
            <person name="Mathew T."/>
            <person name="Ngo R."/>
            <person name="Nguyen L."/>
            <person name="Nguyen N."/>
            <person name="Okwuonu G."/>
            <person name="Ongeri F."/>
            <person name="Pham C."/>
            <person name="Simmons D."/>
            <person name="Wilczek-Boney K."/>
            <person name="Hale W."/>
            <person name="Jakkamsetti A."/>
            <person name="Pham P."/>
            <person name="Ruth R."/>
            <person name="San Lucas F."/>
            <person name="Warren J."/>
            <person name="Zhang J."/>
            <person name="Zhao Z."/>
            <person name="Zhou C."/>
            <person name="Zhu D."/>
            <person name="Lee S."/>
            <person name="Bess C."/>
            <person name="Blankenburg K."/>
            <person name="Forbes L."/>
            <person name="Fu Q."/>
            <person name="Gubbala S."/>
            <person name="Hirani K."/>
            <person name="Jayaseelan J.C."/>
            <person name="Lara F."/>
            <person name="Munidasa M."/>
            <person name="Palculict T."/>
            <person name="Patil S."/>
            <person name="Pu L.-L."/>
            <person name="Saada N."/>
            <person name="Tang L."/>
            <person name="Weissenberger G."/>
            <person name="Zhu Y."/>
            <person name="Hemphill L."/>
            <person name="Shang Y."/>
            <person name="Youmans B."/>
            <person name="Ayvaz T."/>
            <person name="Ross M."/>
            <person name="Santibanez J."/>
            <person name="Aqrawi P."/>
            <person name="Gross S."/>
            <person name="Joshi V."/>
            <person name="Fowler G."/>
            <person name="Nazareth L."/>
            <person name="Reid J."/>
            <person name="Worley K."/>
            <person name="Petrosino J."/>
            <person name="Highlander S."/>
            <person name="Gibbs R."/>
        </authorList>
    </citation>
    <scope>NUCLEOTIDE SEQUENCE [LARGE SCALE GENOMIC DNA]</scope>
    <source>
        <strain evidence="2">ATCC 33269</strain>
    </source>
</reference>
<feature type="transmembrane region" description="Helical" evidence="1">
    <location>
        <begin position="85"/>
        <end position="108"/>
    </location>
</feature>
<feature type="transmembrane region" description="Helical" evidence="1">
    <location>
        <begin position="114"/>
        <end position="133"/>
    </location>
</feature>
<keyword evidence="1" id="KW-1133">Transmembrane helix</keyword>
<sequence>MIQRKQTLFLLVAFVATLACLCLPIGLFEPASMGGNIVLYNLGVRDANGMLGSGNVPLFIFLMLTCIITLAAIFLYSKRKLQAKLCYWCCVFDMAWYAYLAFCVFNQYAACGSFRPVLGICLPLIALIFCLMAHRGIMADERLVKAADRIR</sequence>
<dbReference type="AlphaFoldDB" id="E7RT39"/>
<gene>
    <name evidence="2" type="ORF">HMPREF0663_12457</name>
</gene>
<comment type="caution">
    <text evidence="2">The sequence shown here is derived from an EMBL/GenBank/DDBJ whole genome shotgun (WGS) entry which is preliminary data.</text>
</comment>
<protein>
    <recommendedName>
        <fullName evidence="4">Lipoprotein</fullName>
    </recommendedName>
</protein>